<gene>
    <name evidence="2" type="ORF">HMPREF0645_2772</name>
</gene>
<dbReference type="EMBL" id="ACKS01000110">
    <property type="protein sequence ID" value="EFA42784.1"/>
    <property type="molecule type" value="Genomic_DNA"/>
</dbReference>
<dbReference type="AlphaFoldDB" id="D1Q0N7"/>
<organism evidence="2 3">
    <name type="scientific">Hallella bergensis DSM 17361</name>
    <dbReference type="NCBI Taxonomy" id="585502"/>
    <lineage>
        <taxon>Bacteria</taxon>
        <taxon>Pseudomonadati</taxon>
        <taxon>Bacteroidota</taxon>
        <taxon>Bacteroidia</taxon>
        <taxon>Bacteroidales</taxon>
        <taxon>Prevotellaceae</taxon>
        <taxon>Hallella</taxon>
    </lineage>
</organism>
<keyword evidence="2" id="KW-0238">DNA-binding</keyword>
<evidence type="ECO:0000259" key="1">
    <source>
        <dbReference type="PROSITE" id="PS50943"/>
    </source>
</evidence>
<dbReference type="eggNOG" id="COG1396">
    <property type="taxonomic scope" value="Bacteria"/>
</dbReference>
<evidence type="ECO:0000313" key="3">
    <source>
        <dbReference type="Proteomes" id="UP000003160"/>
    </source>
</evidence>
<reference evidence="2 3" key="1">
    <citation type="submission" date="2009-10" db="EMBL/GenBank/DDBJ databases">
        <authorList>
            <person name="Qin X."/>
            <person name="Bachman B."/>
            <person name="Battles P."/>
            <person name="Bell A."/>
            <person name="Bess C."/>
            <person name="Bickham C."/>
            <person name="Chaboub L."/>
            <person name="Chen D."/>
            <person name="Coyle M."/>
            <person name="Deiros D.R."/>
            <person name="Dinh H."/>
            <person name="Forbes L."/>
            <person name="Fowler G."/>
            <person name="Francisco L."/>
            <person name="Fu Q."/>
            <person name="Gubbala S."/>
            <person name="Hale W."/>
            <person name="Han Y."/>
            <person name="Hemphill L."/>
            <person name="Highlander S.K."/>
            <person name="Hirani K."/>
            <person name="Hogues M."/>
            <person name="Jackson L."/>
            <person name="Jakkamsetti A."/>
            <person name="Javaid M."/>
            <person name="Jiang H."/>
            <person name="Korchina V."/>
            <person name="Kovar C."/>
            <person name="Lara F."/>
            <person name="Lee S."/>
            <person name="Mata R."/>
            <person name="Mathew T."/>
            <person name="Moen C."/>
            <person name="Morales K."/>
            <person name="Munidasa M."/>
            <person name="Nazareth L."/>
            <person name="Ngo R."/>
            <person name="Nguyen L."/>
            <person name="Okwuonu G."/>
            <person name="Ongeri F."/>
            <person name="Patil S."/>
            <person name="Petrosino J."/>
            <person name="Pham C."/>
            <person name="Pham P."/>
            <person name="Pu L.-L."/>
            <person name="Puazo M."/>
            <person name="Raj R."/>
            <person name="Reid J."/>
            <person name="Rouhana J."/>
            <person name="Saada N."/>
            <person name="Shang Y."/>
            <person name="Simmons D."/>
            <person name="Thornton R."/>
            <person name="Warren J."/>
            <person name="Weissenberger G."/>
            <person name="Zhang J."/>
            <person name="Zhang L."/>
            <person name="Zhou C."/>
            <person name="Zhu D."/>
            <person name="Muzny D."/>
            <person name="Worley K."/>
            <person name="Gibbs R."/>
        </authorList>
    </citation>
    <scope>NUCLEOTIDE SEQUENCE [LARGE SCALE GENOMIC DNA]</scope>
    <source>
        <strain evidence="2 3">DSM 17361</strain>
    </source>
</reference>
<name>D1Q0N7_9BACT</name>
<dbReference type="Proteomes" id="UP000003160">
    <property type="component" value="Unassembled WGS sequence"/>
</dbReference>
<dbReference type="InterPro" id="IPR001387">
    <property type="entry name" value="Cro/C1-type_HTH"/>
</dbReference>
<dbReference type="PROSITE" id="PS50943">
    <property type="entry name" value="HTH_CROC1"/>
    <property type="match status" value="1"/>
</dbReference>
<protein>
    <submittedName>
        <fullName evidence="2">DNA-binding helix-turn-helix protein</fullName>
    </submittedName>
</protein>
<dbReference type="Pfam" id="PF01381">
    <property type="entry name" value="HTH_3"/>
    <property type="match status" value="1"/>
</dbReference>
<accession>D1Q0N7</accession>
<dbReference type="SUPFAM" id="SSF47413">
    <property type="entry name" value="lambda repressor-like DNA-binding domains"/>
    <property type="match status" value="1"/>
</dbReference>
<dbReference type="Gene3D" id="1.10.260.40">
    <property type="entry name" value="lambda repressor-like DNA-binding domains"/>
    <property type="match status" value="1"/>
</dbReference>
<sequence>MLPQYNIKKEVSMNRIISKLEAHESKTPSRWREAAEYRQANKSWLRHSQRIAMLMLDKMDELHLTQTELAQRMGCSQQYVSKILRGKENLSIETLCKIEDALSLHLLPSEVETV</sequence>
<dbReference type="GO" id="GO:0003677">
    <property type="term" value="F:DNA binding"/>
    <property type="evidence" value="ECO:0007669"/>
    <property type="project" value="UniProtKB-KW"/>
</dbReference>
<dbReference type="HOGENOM" id="CLU_2231135_0_0_10"/>
<dbReference type="SMART" id="SM00530">
    <property type="entry name" value="HTH_XRE"/>
    <property type="match status" value="1"/>
</dbReference>
<comment type="caution">
    <text evidence="2">The sequence shown here is derived from an EMBL/GenBank/DDBJ whole genome shotgun (WGS) entry which is preliminary data.</text>
</comment>
<keyword evidence="3" id="KW-1185">Reference proteome</keyword>
<proteinExistence type="predicted"/>
<dbReference type="CDD" id="cd00093">
    <property type="entry name" value="HTH_XRE"/>
    <property type="match status" value="1"/>
</dbReference>
<dbReference type="InterPro" id="IPR010982">
    <property type="entry name" value="Lambda_DNA-bd_dom_sf"/>
</dbReference>
<evidence type="ECO:0000313" key="2">
    <source>
        <dbReference type="EMBL" id="EFA42784.1"/>
    </source>
</evidence>
<feature type="domain" description="HTH cro/C1-type" evidence="1">
    <location>
        <begin position="61"/>
        <end position="107"/>
    </location>
</feature>